<dbReference type="Pfam" id="PF00171">
    <property type="entry name" value="Aldedh"/>
    <property type="match status" value="1"/>
</dbReference>
<dbReference type="InterPro" id="IPR016162">
    <property type="entry name" value="Ald_DH_N"/>
</dbReference>
<dbReference type="InterPro" id="IPR015590">
    <property type="entry name" value="Aldehyde_DH_dom"/>
</dbReference>
<dbReference type="Gene3D" id="3.40.605.10">
    <property type="entry name" value="Aldehyde Dehydrogenase, Chain A, domain 1"/>
    <property type="match status" value="1"/>
</dbReference>
<keyword evidence="2" id="KW-0521">NADP</keyword>
<comment type="similarity">
    <text evidence="1">Belongs to the aldehyde dehydrogenase family.</text>
</comment>
<dbReference type="Gene3D" id="3.40.309.10">
    <property type="entry name" value="Aldehyde Dehydrogenase, Chain A, domain 2"/>
    <property type="match status" value="1"/>
</dbReference>
<dbReference type="EMBL" id="MFTN01000001">
    <property type="protein sequence ID" value="OGI63579.1"/>
    <property type="molecule type" value="Genomic_DNA"/>
</dbReference>
<reference evidence="5 6" key="1">
    <citation type="journal article" date="2016" name="Nat. Commun.">
        <title>Thousands of microbial genomes shed light on interconnected biogeochemical processes in an aquifer system.</title>
        <authorList>
            <person name="Anantharaman K."/>
            <person name="Brown C.T."/>
            <person name="Hug L.A."/>
            <person name="Sharon I."/>
            <person name="Castelle C.J."/>
            <person name="Probst A.J."/>
            <person name="Thomas B.C."/>
            <person name="Singh A."/>
            <person name="Wilkins M.J."/>
            <person name="Karaoz U."/>
            <person name="Brodie E.L."/>
            <person name="Williams K.H."/>
            <person name="Hubbard S.S."/>
            <person name="Banfield J.F."/>
        </authorList>
    </citation>
    <scope>NUCLEOTIDE SEQUENCE [LARGE SCALE GENOMIC DNA]</scope>
</reference>
<sequence length="455" mass="49769">MVIQSKNPATLEIIKIFEELSKEALENKIANAHQAYLSWRNTTFAERAKLMHAHADYIRAHCEELAMCASTEMGKTKTAALGELEKCAFTCDYYADNAERMLSNQKFDAGAKENYISFEPLGVVLAVMPWNFPYWQVYRFAAPALMAGNVGLLKHASNVPGCAEAIEKAFLQSGFPKDVFQNLFISIPLVESIIRDKRVMAVTLTGSENAGRSVAKIAGDEVKKTVLELGGSDPFIVFSDADIEAAAENAMLSRMQNNAGQSCISAKRFIVLDSVADKFTDALVSRFKKLVVGDPLLPETNVGPLATEQGLMEIERQVNTSVVKGAKILCGGQRIGKIGYFYTPTILSNVTKGMPVYDEEVFGPVAPIIVVKSEKEAIEIANDTPFGLGATIFTKDIEKAKKMASKIEAGSVFINGFVRSDPRAPFGGIKRSGYGRELSDYGIKEFVNIKNIWIG</sequence>
<dbReference type="SUPFAM" id="SSF53720">
    <property type="entry name" value="ALDH-like"/>
    <property type="match status" value="1"/>
</dbReference>
<dbReference type="PANTHER" id="PTHR43217">
    <property type="entry name" value="SUCCINATE SEMIALDEHYDE DEHYDROGENASE [NAD(P)+] SAD"/>
    <property type="match status" value="1"/>
</dbReference>
<dbReference type="InterPro" id="IPR016163">
    <property type="entry name" value="Ald_DH_C"/>
</dbReference>
<dbReference type="InterPro" id="IPR044148">
    <property type="entry name" value="ALDH_GabD1-like"/>
</dbReference>
<keyword evidence="3" id="KW-0560">Oxidoreductase</keyword>
<evidence type="ECO:0000259" key="4">
    <source>
        <dbReference type="Pfam" id="PF00171"/>
    </source>
</evidence>
<dbReference type="Proteomes" id="UP000177602">
    <property type="component" value="Unassembled WGS sequence"/>
</dbReference>
<feature type="domain" description="Aldehyde dehydrogenase" evidence="4">
    <location>
        <begin position="3"/>
        <end position="452"/>
    </location>
</feature>
<organism evidence="5 6">
    <name type="scientific">Candidatus Nomurabacteria bacterium RIFCSPHIGHO2_01_FULL_40_12</name>
    <dbReference type="NCBI Taxonomy" id="1801737"/>
    <lineage>
        <taxon>Bacteria</taxon>
        <taxon>Candidatus Nomuraibacteriota</taxon>
    </lineage>
</organism>
<dbReference type="AlphaFoldDB" id="A0A1F6V210"/>
<evidence type="ECO:0000313" key="5">
    <source>
        <dbReference type="EMBL" id="OGI63579.1"/>
    </source>
</evidence>
<dbReference type="InterPro" id="IPR016161">
    <property type="entry name" value="Ald_DH/histidinol_DH"/>
</dbReference>
<gene>
    <name evidence="5" type="ORF">A2818_02015</name>
</gene>
<accession>A0A1F6V210</accession>
<evidence type="ECO:0000256" key="3">
    <source>
        <dbReference type="ARBA" id="ARBA00023002"/>
    </source>
</evidence>
<comment type="caution">
    <text evidence="5">The sequence shown here is derived from an EMBL/GenBank/DDBJ whole genome shotgun (WGS) entry which is preliminary data.</text>
</comment>
<dbReference type="GO" id="GO:0004030">
    <property type="term" value="F:aldehyde dehydrogenase [NAD(P)+] activity"/>
    <property type="evidence" value="ECO:0007669"/>
    <property type="project" value="InterPro"/>
</dbReference>
<evidence type="ECO:0000256" key="2">
    <source>
        <dbReference type="ARBA" id="ARBA00022857"/>
    </source>
</evidence>
<dbReference type="FunFam" id="3.40.605.10:FF:000012">
    <property type="entry name" value="NAD-dependent succinate-semialdehyde dehydrogenase"/>
    <property type="match status" value="1"/>
</dbReference>
<dbReference type="STRING" id="1801737.A2818_02015"/>
<protein>
    <submittedName>
        <fullName evidence="5">Succinate-semialdehyde dehydrogenase</fullName>
    </submittedName>
</protein>
<dbReference type="PANTHER" id="PTHR43217:SF1">
    <property type="entry name" value="SUCCINATE SEMIALDEHYDE DEHYDROGENASE [NAD(P)+] SAD"/>
    <property type="match status" value="1"/>
</dbReference>
<dbReference type="InterPro" id="IPR047110">
    <property type="entry name" value="GABD/Sad-like"/>
</dbReference>
<evidence type="ECO:0000313" key="6">
    <source>
        <dbReference type="Proteomes" id="UP000177602"/>
    </source>
</evidence>
<dbReference type="FunFam" id="3.40.309.10:FF:000010">
    <property type="entry name" value="Gamma-aminobutyraldehyde dehydrogenase"/>
    <property type="match status" value="1"/>
</dbReference>
<evidence type="ECO:0000256" key="1">
    <source>
        <dbReference type="ARBA" id="ARBA00009986"/>
    </source>
</evidence>
<proteinExistence type="inferred from homology"/>
<dbReference type="CDD" id="cd07100">
    <property type="entry name" value="ALDH_SSADH1_GabD1"/>
    <property type="match status" value="1"/>
</dbReference>
<name>A0A1F6V210_9BACT</name>
<dbReference type="GO" id="GO:0004777">
    <property type="term" value="F:succinate-semialdehyde dehydrogenase (NAD+) activity"/>
    <property type="evidence" value="ECO:0007669"/>
    <property type="project" value="TreeGrafter"/>
</dbReference>